<dbReference type="EMBL" id="CAKLBY020000144">
    <property type="protein sequence ID" value="CAK7928943.1"/>
    <property type="molecule type" value="Genomic_DNA"/>
</dbReference>
<feature type="compositionally biased region" description="Low complexity" evidence="1">
    <location>
        <begin position="1"/>
        <end position="16"/>
    </location>
</feature>
<evidence type="ECO:0000313" key="2">
    <source>
        <dbReference type="EMBL" id="CAK7928943.1"/>
    </source>
</evidence>
<gene>
    <name evidence="2" type="ORF">PM001_LOCUS14093</name>
</gene>
<feature type="compositionally biased region" description="Polar residues" evidence="1">
    <location>
        <begin position="32"/>
        <end position="41"/>
    </location>
</feature>
<accession>A0AAV1U4Y5</accession>
<name>A0AAV1U4Y5_9STRA</name>
<dbReference type="Proteomes" id="UP001162060">
    <property type="component" value="Unassembled WGS sequence"/>
</dbReference>
<feature type="region of interest" description="Disordered" evidence="1">
    <location>
        <begin position="75"/>
        <end position="113"/>
    </location>
</feature>
<feature type="compositionally biased region" description="Low complexity" evidence="1">
    <location>
        <begin position="46"/>
        <end position="59"/>
    </location>
</feature>
<organism evidence="2 3">
    <name type="scientific">Peronospora matthiolae</name>
    <dbReference type="NCBI Taxonomy" id="2874970"/>
    <lineage>
        <taxon>Eukaryota</taxon>
        <taxon>Sar</taxon>
        <taxon>Stramenopiles</taxon>
        <taxon>Oomycota</taxon>
        <taxon>Peronosporomycetes</taxon>
        <taxon>Peronosporales</taxon>
        <taxon>Peronosporaceae</taxon>
        <taxon>Peronospora</taxon>
    </lineage>
</organism>
<feature type="region of interest" description="Disordered" evidence="1">
    <location>
        <begin position="1"/>
        <end position="59"/>
    </location>
</feature>
<sequence>MRIATAAARKAAARMLADGDSSSQAPAAGDSSPDTVNSTRGDSPRATGTSAASAAGTANSNLDEFEIELICSGESDKLSDSTATPHVSGSSGADTAKDRFTRSSQRGGITSEIFRQPIVPTNLRLTQVIQR</sequence>
<evidence type="ECO:0000313" key="3">
    <source>
        <dbReference type="Proteomes" id="UP001162060"/>
    </source>
</evidence>
<proteinExistence type="predicted"/>
<comment type="caution">
    <text evidence="2">The sequence shown here is derived from an EMBL/GenBank/DDBJ whole genome shotgun (WGS) entry which is preliminary data.</text>
</comment>
<reference evidence="2" key="1">
    <citation type="submission" date="2024-01" db="EMBL/GenBank/DDBJ databases">
        <authorList>
            <person name="Webb A."/>
        </authorList>
    </citation>
    <scope>NUCLEOTIDE SEQUENCE</scope>
    <source>
        <strain evidence="2">Pm1</strain>
    </source>
</reference>
<dbReference type="AlphaFoldDB" id="A0AAV1U4Y5"/>
<evidence type="ECO:0000256" key="1">
    <source>
        <dbReference type="SAM" id="MobiDB-lite"/>
    </source>
</evidence>
<feature type="compositionally biased region" description="Polar residues" evidence="1">
    <location>
        <begin position="80"/>
        <end position="93"/>
    </location>
</feature>
<protein>
    <submittedName>
        <fullName evidence="2">Uncharacterized protein</fullName>
    </submittedName>
</protein>